<evidence type="ECO:0000313" key="3">
    <source>
        <dbReference type="EMBL" id="SVP92215.1"/>
    </source>
</evidence>
<sequence length="779" mass="89674">MNKCVTYLYVLIFAIVKCARCVDDFDKLEINDKVAQLVPYSDSDDEDNFEVTKTTEEYQPCGDKQITLQPSEPIHHPSSEQYMNYYDPSTNINEPYVKEINASVDNLIIDNQILTESQPQHPLPYTAQQYPGYQPIPVQQPIPRPQLEQYGTGYGPIPIQQPQVPQPPIPVTIPIPQPYEPHPIYQSGPYQPIHQPQQPQHVAIPTPIQPIHQPGTGYYGPQQPIPIPHPYQPYQEPQTPIPIPYPPIHIPEQHIQPQPQYQSGPYGPQHQPIPYEQYRQYQQHPPIHQTYGPIPQPIPIPILQPIPRPQHPQLQQPYGPQIPRQQIPYQHPPPIPQPIPQIPQHQQIPIHTPPQSPHQGYPIPYQPIQPPPEQGYQHPIQIPRQPIPSIRLTTYGPPRFRPQVPIRLTTYGPPRFRPRGIPGPIIQRPTYMPTTESINYGPTQQTIPTEEPSQEDSKESTEPCQTMEPSQTQDSSVPTTHEPTQDSTAEEPTKEPSAETSTQEPTTEPTGLQPETIPVEIGSDEEEEPPEPPRGPGDEDQPPDKPEEGTGEGGDEDEPEEEEGEDKKPPEIIRTCKTITFMKLNEEGKLAEMILEKDYKVRYYNENVVKYIFEKTVNKVICDGEIVYEKLTNHPYCRSVIYNKCSENFIFRHDKHFILIKLVNKIWKIAKKRKYPKYIKFFAINDNGKFVQIAEEFYIVNVRSTGTFKYTFTKDVKCVKLVFKKQLVWEKTDIDEGYPTGFSVSERLRIILIFKGYFNIYERSDKIYRKTYSSRDGLS</sequence>
<feature type="compositionally biased region" description="Low complexity" evidence="1">
    <location>
        <begin position="419"/>
        <end position="429"/>
    </location>
</feature>
<organism evidence="3">
    <name type="scientific">Theileria annulata</name>
    <dbReference type="NCBI Taxonomy" id="5874"/>
    <lineage>
        <taxon>Eukaryota</taxon>
        <taxon>Sar</taxon>
        <taxon>Alveolata</taxon>
        <taxon>Apicomplexa</taxon>
        <taxon>Aconoidasida</taxon>
        <taxon>Piroplasmida</taxon>
        <taxon>Theileriidae</taxon>
        <taxon>Theileria</taxon>
    </lineage>
</organism>
<reference evidence="3" key="1">
    <citation type="submission" date="2018-07" db="EMBL/GenBank/DDBJ databases">
        <authorList>
            <person name="Quirk P.G."/>
            <person name="Krulwich T.A."/>
        </authorList>
    </citation>
    <scope>NUCLEOTIDE SEQUENCE</scope>
    <source>
        <strain evidence="3">Anand</strain>
    </source>
</reference>
<feature type="region of interest" description="Disordered" evidence="1">
    <location>
        <begin position="393"/>
        <end position="572"/>
    </location>
</feature>
<dbReference type="AlphaFoldDB" id="A0A3B0MR78"/>
<feature type="signal peptide" evidence="2">
    <location>
        <begin position="1"/>
        <end position="21"/>
    </location>
</feature>
<dbReference type="PRINTS" id="PR01217">
    <property type="entry name" value="PRICHEXTENSN"/>
</dbReference>
<dbReference type="Pfam" id="PF07708">
    <property type="entry name" value="Tash_PEST"/>
    <property type="match status" value="1"/>
</dbReference>
<dbReference type="VEuPathDB" id="PiroplasmaDB:TA11385"/>
<protein>
    <submittedName>
        <fullName evidence="3">Theileria-specific sub-telomeric protein, SVSP family, putative</fullName>
    </submittedName>
</protein>
<accession>A0A3B0MR78</accession>
<feature type="compositionally biased region" description="Acidic residues" evidence="1">
    <location>
        <begin position="549"/>
        <end position="564"/>
    </location>
</feature>
<feature type="compositionally biased region" description="Pro residues" evidence="1">
    <location>
        <begin position="364"/>
        <end position="373"/>
    </location>
</feature>
<dbReference type="EMBL" id="UIVS01000002">
    <property type="protein sequence ID" value="SVP92363.1"/>
    <property type="molecule type" value="Genomic_DNA"/>
</dbReference>
<feature type="compositionally biased region" description="Polar residues" evidence="1">
    <location>
        <begin position="432"/>
        <end position="448"/>
    </location>
</feature>
<dbReference type="EMBL" id="UIVT01000002">
    <property type="protein sequence ID" value="SVP92215.1"/>
    <property type="molecule type" value="Genomic_DNA"/>
</dbReference>
<gene>
    <name evidence="3" type="ORF">TAT_000215600</name>
    <name evidence="4" type="ORF">TAV_000215600</name>
</gene>
<feature type="compositionally biased region" description="Polar residues" evidence="1">
    <location>
        <begin position="462"/>
        <end position="487"/>
    </location>
</feature>
<dbReference type="VEuPathDB" id="PiroplasmaDB:TA17120"/>
<evidence type="ECO:0000256" key="1">
    <source>
        <dbReference type="SAM" id="MobiDB-lite"/>
    </source>
</evidence>
<name>A0A3B0MR78_THEAN</name>
<evidence type="ECO:0000313" key="4">
    <source>
        <dbReference type="EMBL" id="SVP92363.1"/>
    </source>
</evidence>
<evidence type="ECO:0000256" key="2">
    <source>
        <dbReference type="SAM" id="SignalP"/>
    </source>
</evidence>
<feature type="compositionally biased region" description="Pro residues" evidence="1">
    <location>
        <begin position="330"/>
        <end position="341"/>
    </location>
</feature>
<feature type="region of interest" description="Disordered" evidence="1">
    <location>
        <begin position="328"/>
        <end position="380"/>
    </location>
</feature>
<keyword evidence="2" id="KW-0732">Signal</keyword>
<feature type="compositionally biased region" description="Low complexity" evidence="1">
    <location>
        <begin position="498"/>
        <end position="510"/>
    </location>
</feature>
<proteinExistence type="predicted"/>
<feature type="chain" id="PRO_5036076009" evidence="2">
    <location>
        <begin position="22"/>
        <end position="779"/>
    </location>
</feature>
<dbReference type="InterPro" id="IPR011695">
    <property type="entry name" value="Tash_PEST_motif"/>
</dbReference>